<comment type="caution">
    <text evidence="1">The sequence shown here is derived from an EMBL/GenBank/DDBJ whole genome shotgun (WGS) entry which is preliminary data.</text>
</comment>
<accession>A0A6B0RB64</accession>
<name>A0A6B0RB64_9CETA</name>
<gene>
    <name evidence="1" type="ORF">E5288_WYG000062</name>
</gene>
<dbReference type="AlphaFoldDB" id="A0A6B0RB64"/>
<proteinExistence type="predicted"/>
<dbReference type="EMBL" id="VBQZ03000038">
    <property type="protein sequence ID" value="MXQ87479.1"/>
    <property type="molecule type" value="Genomic_DNA"/>
</dbReference>
<organism evidence="1 2">
    <name type="scientific">Bos mutus</name>
    <name type="common">wild yak</name>
    <dbReference type="NCBI Taxonomy" id="72004"/>
    <lineage>
        <taxon>Eukaryota</taxon>
        <taxon>Metazoa</taxon>
        <taxon>Chordata</taxon>
        <taxon>Craniata</taxon>
        <taxon>Vertebrata</taxon>
        <taxon>Euteleostomi</taxon>
        <taxon>Mammalia</taxon>
        <taxon>Eutheria</taxon>
        <taxon>Laurasiatheria</taxon>
        <taxon>Artiodactyla</taxon>
        <taxon>Ruminantia</taxon>
        <taxon>Pecora</taxon>
        <taxon>Bovidae</taxon>
        <taxon>Bovinae</taxon>
        <taxon>Bos</taxon>
    </lineage>
</organism>
<sequence length="237" mass="26375">MVTALLRVVNKRGGPRVGLTTLLMKILAVTSVGNEPWTNQSRQWFKGVHKFNIPNLIYSSPVMTILSVTSVDRKQRDSYEVLITGNSLKGGKCGSVRKKNNDSSNGCSMIQLRTVETFNGPVELVEKLFHGRALWLPPCLWCIEAHKENPEVHGGLTVAALSPLMDAPEFIKHSTVIRASAGFPVYKYMWVIPLNGCTWTEKTTISRLPVFPKDSLVDSSVSYFHHEEEHTGDTGHT</sequence>
<reference evidence="1" key="1">
    <citation type="submission" date="2019-10" db="EMBL/GenBank/DDBJ databases">
        <title>The sequence and de novo assembly of the wild yak genome.</title>
        <authorList>
            <person name="Liu Y."/>
        </authorList>
    </citation>
    <scope>NUCLEOTIDE SEQUENCE [LARGE SCALE GENOMIC DNA]</scope>
    <source>
        <strain evidence="1">WY2019</strain>
    </source>
</reference>
<evidence type="ECO:0000313" key="2">
    <source>
        <dbReference type="Proteomes" id="UP000322234"/>
    </source>
</evidence>
<dbReference type="Proteomes" id="UP000322234">
    <property type="component" value="Unassembled WGS sequence"/>
</dbReference>
<evidence type="ECO:0000313" key="1">
    <source>
        <dbReference type="EMBL" id="MXQ87479.1"/>
    </source>
</evidence>
<protein>
    <submittedName>
        <fullName evidence="1">Uncharacterized protein</fullName>
    </submittedName>
</protein>
<keyword evidence="2" id="KW-1185">Reference proteome</keyword>